<dbReference type="InterPro" id="IPR012337">
    <property type="entry name" value="RNaseH-like_sf"/>
</dbReference>
<evidence type="ECO:0000256" key="5">
    <source>
        <dbReference type="ARBA" id="ARBA00023242"/>
    </source>
</evidence>
<organism evidence="6 7">
    <name type="scientific">Rhizophagus irregularis (strain DAOM 197198w)</name>
    <name type="common">Glomus intraradices</name>
    <dbReference type="NCBI Taxonomy" id="1432141"/>
    <lineage>
        <taxon>Eukaryota</taxon>
        <taxon>Fungi</taxon>
        <taxon>Fungi incertae sedis</taxon>
        <taxon>Mucoromycota</taxon>
        <taxon>Glomeromycotina</taxon>
        <taxon>Glomeromycetes</taxon>
        <taxon>Glomerales</taxon>
        <taxon>Glomeraceae</taxon>
        <taxon>Rhizophagus</taxon>
    </lineage>
</organism>
<evidence type="ECO:0000313" key="6">
    <source>
        <dbReference type="EMBL" id="EXX72883.1"/>
    </source>
</evidence>
<evidence type="ECO:0008006" key="8">
    <source>
        <dbReference type="Google" id="ProtNLM"/>
    </source>
</evidence>
<keyword evidence="2" id="KW-0479">Metal-binding</keyword>
<dbReference type="GO" id="GO:0005634">
    <property type="term" value="C:nucleus"/>
    <property type="evidence" value="ECO:0007669"/>
    <property type="project" value="UniProtKB-SubCell"/>
</dbReference>
<gene>
    <name evidence="6" type="ORF">RirG_065170</name>
</gene>
<keyword evidence="4" id="KW-0862">Zinc</keyword>
<keyword evidence="3" id="KW-0863">Zinc-finger</keyword>
<sequence length="127" mass="14561">MAQHIAESLEEILEEWKLREKVFVITTDNAANMKKAISDMNSIKWQACGTHTLQLIIGKGLIPAKLLILRVKRLIDFFMRPKQSECLEDIQKKYPNANKDENLESNEQISAKDTAKYLRLVNDVATC</sequence>
<dbReference type="SUPFAM" id="SSF53098">
    <property type="entry name" value="Ribonuclease H-like"/>
    <property type="match status" value="1"/>
</dbReference>
<dbReference type="OrthoDB" id="10057873at2759"/>
<name>A0A015N1B0_RHIIW</name>
<dbReference type="EMBL" id="JEMT01014964">
    <property type="protein sequence ID" value="EXX72883.1"/>
    <property type="molecule type" value="Genomic_DNA"/>
</dbReference>
<comment type="subcellular location">
    <subcellularLocation>
        <location evidence="1">Nucleus</location>
    </subcellularLocation>
</comment>
<dbReference type="HOGENOM" id="CLU_1971702_0_0_1"/>
<evidence type="ECO:0000256" key="1">
    <source>
        <dbReference type="ARBA" id="ARBA00004123"/>
    </source>
</evidence>
<dbReference type="PANTHER" id="PTHR46481:SF10">
    <property type="entry name" value="ZINC FINGER BED DOMAIN-CONTAINING PROTEIN 39"/>
    <property type="match status" value="1"/>
</dbReference>
<evidence type="ECO:0000256" key="2">
    <source>
        <dbReference type="ARBA" id="ARBA00022723"/>
    </source>
</evidence>
<evidence type="ECO:0000256" key="3">
    <source>
        <dbReference type="ARBA" id="ARBA00022771"/>
    </source>
</evidence>
<keyword evidence="5" id="KW-0539">Nucleus</keyword>
<proteinExistence type="predicted"/>
<protein>
    <recommendedName>
        <fullName evidence="8">Zinc finger bed domain-containing protein 4-like</fullName>
    </recommendedName>
</protein>
<reference evidence="6 7" key="1">
    <citation type="submission" date="2014-02" db="EMBL/GenBank/DDBJ databases">
        <title>Single nucleus genome sequencing reveals high similarity among nuclei of an endomycorrhizal fungus.</title>
        <authorList>
            <person name="Lin K."/>
            <person name="Geurts R."/>
            <person name="Zhang Z."/>
            <person name="Limpens E."/>
            <person name="Saunders D.G."/>
            <person name="Mu D."/>
            <person name="Pang E."/>
            <person name="Cao H."/>
            <person name="Cha H."/>
            <person name="Lin T."/>
            <person name="Zhou Q."/>
            <person name="Shang Y."/>
            <person name="Li Y."/>
            <person name="Ivanov S."/>
            <person name="Sharma T."/>
            <person name="Velzen R.V."/>
            <person name="Ruijter N.D."/>
            <person name="Aanen D.K."/>
            <person name="Win J."/>
            <person name="Kamoun S."/>
            <person name="Bisseling T."/>
            <person name="Huang S."/>
        </authorList>
    </citation>
    <scope>NUCLEOTIDE SEQUENCE [LARGE SCALE GENOMIC DNA]</scope>
    <source>
        <strain evidence="7">DAOM197198w</strain>
    </source>
</reference>
<dbReference type="AlphaFoldDB" id="A0A015N1B0"/>
<keyword evidence="7" id="KW-1185">Reference proteome</keyword>
<dbReference type="InterPro" id="IPR052035">
    <property type="entry name" value="ZnF_BED_domain_contain"/>
</dbReference>
<evidence type="ECO:0000256" key="4">
    <source>
        <dbReference type="ARBA" id="ARBA00022833"/>
    </source>
</evidence>
<dbReference type="GO" id="GO:0008270">
    <property type="term" value="F:zinc ion binding"/>
    <property type="evidence" value="ECO:0007669"/>
    <property type="project" value="UniProtKB-KW"/>
</dbReference>
<accession>A0A015N1B0</accession>
<dbReference type="PANTHER" id="PTHR46481">
    <property type="entry name" value="ZINC FINGER BED DOMAIN-CONTAINING PROTEIN 4"/>
    <property type="match status" value="1"/>
</dbReference>
<comment type="caution">
    <text evidence="6">The sequence shown here is derived from an EMBL/GenBank/DDBJ whole genome shotgun (WGS) entry which is preliminary data.</text>
</comment>
<dbReference type="Proteomes" id="UP000022910">
    <property type="component" value="Unassembled WGS sequence"/>
</dbReference>
<evidence type="ECO:0000313" key="7">
    <source>
        <dbReference type="Proteomes" id="UP000022910"/>
    </source>
</evidence>